<evidence type="ECO:0000313" key="1">
    <source>
        <dbReference type="EMBL" id="PPU60780.1"/>
    </source>
</evidence>
<accession>A0A2S7CGT0</accession>
<reference evidence="1 2" key="1">
    <citation type="submission" date="2016-08" db="EMBL/GenBank/DDBJ databases">
        <authorList>
            <person name="Seilhamer J.J."/>
        </authorList>
    </citation>
    <scope>NUCLEOTIDE SEQUENCE [LARGE SCALE GENOMIC DNA]</scope>
    <source>
        <strain evidence="1 2">CFBP4690</strain>
    </source>
</reference>
<gene>
    <name evidence="1" type="ORF">XcodCFBP4690_17010</name>
</gene>
<dbReference type="Proteomes" id="UP000237872">
    <property type="component" value="Unassembled WGS sequence"/>
</dbReference>
<protein>
    <recommendedName>
        <fullName evidence="3">Phage head morphogenesis domain-containing protein</fullName>
    </recommendedName>
</protein>
<comment type="caution">
    <text evidence="1">The sequence shown here is derived from an EMBL/GenBank/DDBJ whole genome shotgun (WGS) entry which is preliminary data.</text>
</comment>
<proteinExistence type="predicted"/>
<organism evidence="1 2">
    <name type="scientific">Xanthomonas codiaei</name>
    <dbReference type="NCBI Taxonomy" id="56463"/>
    <lineage>
        <taxon>Bacteria</taxon>
        <taxon>Pseudomonadati</taxon>
        <taxon>Pseudomonadota</taxon>
        <taxon>Gammaproteobacteria</taxon>
        <taxon>Lysobacterales</taxon>
        <taxon>Lysobacteraceae</taxon>
        <taxon>Xanthomonas</taxon>
    </lineage>
</organism>
<evidence type="ECO:0000313" key="2">
    <source>
        <dbReference type="Proteomes" id="UP000237872"/>
    </source>
</evidence>
<dbReference type="AlphaFoldDB" id="A0A2S7CGT0"/>
<evidence type="ECO:0008006" key="3">
    <source>
        <dbReference type="Google" id="ProtNLM"/>
    </source>
</evidence>
<name>A0A2S7CGT0_9XANT</name>
<dbReference type="EMBL" id="MDEC01000027">
    <property type="protein sequence ID" value="PPU60780.1"/>
    <property type="molecule type" value="Genomic_DNA"/>
</dbReference>
<sequence>MNLNPVIWFRGKSPDPTRNQTGGIATSIRDTQNLGVWQASIGGWQPRTVSPWLYEALKEAVPMLDGGLGRMVTLDGILAVEGDNDRIVAEIEEWMATVPVNDLENGYQAMYASQGEELYEQGHGIAEFVYSPTGRDVVGLRVADSKGTAFVRDADRMRVFYRNPNACSDRRPDGLGNVEAILQGRVQGSLTAGLLLEVGYVELEPAQLAISINRPEADNPYGTSMLRAVPFVSQILLQMQNSTRQVWGRFGDPSFHVAFSTKNSKIDSAAAQKRAETIAASLANALAAKARGNSVDVATGVGMNDQISIDVIGAVNEALQIELPARHMIEQIVASFGIPAWMMGVSWAQAAGIAEPQSELVLQDSKTRFARREASLRKPVEAMLRARGRTWKKGDWKLVQHLPSLTDELKRAQAEFLRAQAAMVLGNSASGTEQGLDNTLRSAGRQPHKHGPRCTHIKAGGEDAEPWAEPDAALPAIEQRTIARMLSRWERLQADVVKLLGLDTVKADTAWSFDLSLMTQLVSAGESSIGGMAAELNAGTVDAYDRGVINARADIDLDWSDPGVQQLIADSRNRVTSAIRREGLSRVREGVTREYSSRIVSALTSGQYDGQNPVHVAEALEDMFGAGNSNWERLARSEVADAQVQGKREMYLQAGFQQYDWITAGGCVLCETLAANGPYQLDDPQAPLPMRNSHPNCRCSIRALS</sequence>